<name>A0A553NSP2_TIGCA</name>
<dbReference type="PROSITE" id="PS00345">
    <property type="entry name" value="ETS_DOMAIN_1"/>
    <property type="match status" value="1"/>
</dbReference>
<evidence type="ECO:0000256" key="1">
    <source>
        <dbReference type="ARBA" id="ARBA00005562"/>
    </source>
</evidence>
<dbReference type="EMBL" id="VCGU01000010">
    <property type="protein sequence ID" value="TRY68447.1"/>
    <property type="molecule type" value="Genomic_DNA"/>
</dbReference>
<dbReference type="PANTHER" id="PTHR11849">
    <property type="entry name" value="ETS"/>
    <property type="match status" value="1"/>
</dbReference>
<feature type="non-terminal residue" evidence="6">
    <location>
        <position position="643"/>
    </location>
</feature>
<dbReference type="PROSITE" id="PS00346">
    <property type="entry name" value="ETS_DOMAIN_2"/>
    <property type="match status" value="1"/>
</dbReference>
<dbReference type="Gene3D" id="1.10.10.10">
    <property type="entry name" value="Winged helix-like DNA-binding domain superfamily/Winged helix DNA-binding domain"/>
    <property type="match status" value="1"/>
</dbReference>
<comment type="subcellular location">
    <subcellularLocation>
        <location evidence="3">Nucleus</location>
    </subcellularLocation>
</comment>
<keyword evidence="7" id="KW-1185">Reference proteome</keyword>
<evidence type="ECO:0000256" key="2">
    <source>
        <dbReference type="ARBA" id="ARBA00023125"/>
    </source>
</evidence>
<evidence type="ECO:0000313" key="7">
    <source>
        <dbReference type="Proteomes" id="UP000318571"/>
    </source>
</evidence>
<gene>
    <name evidence="6" type="ORF">TCAL_03280</name>
</gene>
<dbReference type="InterPro" id="IPR000418">
    <property type="entry name" value="Ets_dom"/>
</dbReference>
<dbReference type="GO" id="GO:0005634">
    <property type="term" value="C:nucleus"/>
    <property type="evidence" value="ECO:0007669"/>
    <property type="project" value="UniProtKB-SubCell"/>
</dbReference>
<feature type="region of interest" description="Disordered" evidence="4">
    <location>
        <begin position="576"/>
        <end position="643"/>
    </location>
</feature>
<evidence type="ECO:0000313" key="6">
    <source>
        <dbReference type="EMBL" id="TRY68447.1"/>
    </source>
</evidence>
<keyword evidence="2 3" id="KW-0238">DNA-binding</keyword>
<comment type="caution">
    <text evidence="6">The sequence shown here is derived from an EMBL/GenBank/DDBJ whole genome shotgun (WGS) entry which is preliminary data.</text>
</comment>
<keyword evidence="3" id="KW-0539">Nucleus</keyword>
<dbReference type="PROSITE" id="PS50061">
    <property type="entry name" value="ETS_DOMAIN_3"/>
    <property type="match status" value="1"/>
</dbReference>
<comment type="similarity">
    <text evidence="1 3">Belongs to the ETS family.</text>
</comment>
<feature type="compositionally biased region" description="Polar residues" evidence="4">
    <location>
        <begin position="470"/>
        <end position="483"/>
    </location>
</feature>
<dbReference type="Proteomes" id="UP000318571">
    <property type="component" value="Chromosome 1"/>
</dbReference>
<dbReference type="SUPFAM" id="SSF46785">
    <property type="entry name" value="Winged helix' DNA-binding domain"/>
    <property type="match status" value="1"/>
</dbReference>
<feature type="compositionally biased region" description="Basic and acidic residues" evidence="4">
    <location>
        <begin position="167"/>
        <end position="184"/>
    </location>
</feature>
<protein>
    <recommendedName>
        <fullName evidence="5">ETS domain-containing protein</fullName>
    </recommendedName>
</protein>
<feature type="compositionally biased region" description="Gly residues" evidence="4">
    <location>
        <begin position="115"/>
        <end position="127"/>
    </location>
</feature>
<accession>A0A553NSP2</accession>
<dbReference type="GO" id="GO:0030154">
    <property type="term" value="P:cell differentiation"/>
    <property type="evidence" value="ECO:0007669"/>
    <property type="project" value="TreeGrafter"/>
</dbReference>
<evidence type="ECO:0000259" key="5">
    <source>
        <dbReference type="PROSITE" id="PS50061"/>
    </source>
</evidence>
<evidence type="ECO:0000256" key="4">
    <source>
        <dbReference type="SAM" id="MobiDB-lite"/>
    </source>
</evidence>
<dbReference type="GO" id="GO:0000981">
    <property type="term" value="F:DNA-binding transcription factor activity, RNA polymerase II-specific"/>
    <property type="evidence" value="ECO:0007669"/>
    <property type="project" value="TreeGrafter"/>
</dbReference>
<feature type="region of interest" description="Disordered" evidence="4">
    <location>
        <begin position="98"/>
        <end position="270"/>
    </location>
</feature>
<feature type="compositionally biased region" description="Low complexity" evidence="4">
    <location>
        <begin position="228"/>
        <end position="243"/>
    </location>
</feature>
<proteinExistence type="inferred from homology"/>
<feature type="compositionally biased region" description="Basic and acidic residues" evidence="4">
    <location>
        <begin position="254"/>
        <end position="270"/>
    </location>
</feature>
<dbReference type="PRINTS" id="PR00454">
    <property type="entry name" value="ETSDOMAIN"/>
</dbReference>
<sequence length="643" mass="72516">MAAAAMFSDFFSSNCSSTPSPSTFVSPALINQDLIMAEHQAQIHPSSAVVPPSSHHQQSQHHHYNLWHHPHHTTEGGSIKLEPHSPEYLHHRFGNVPALKLTEGPPQEASQHGTTGIGTGGGEGGGLLHMRSHHWTSRLESDESASIGASFGSKSDHEESSTTTSSEGHHRETHLRRDNRHELLPHCLPTTKEPSSDVFHGEDPDDPEAESGQSCMDPDDDSHDHPRTPTIPTQIDTTPTADPSIGSISVEDQDDKKDKDDETSWTSRDKNAFIQPNTPYYHRRGSLQLWQFLLTLLNDPEHNQTIIVWTGRGYEFKLIEPEEVARRWGIQKNRPAMNYDKLSRSLRYYYEKGIMQKVAGERYVYKFVCDPEALFQMAVAENHRNALKVEVASVKSSSGTTGERSHHQFTDMLNQAYTTHLQAQLQQVNFRNDDPLKQTTAFHGSFLPQVPIGELKDHKSESEFNIGSQQTVNFPGYYPSSTEHVSSSQNHHLQHQHHQVQHQVQPGHGHEGHDLSSRYMNSQYLQYYQQHQQRFANRHQSGSMGEKSEINLLSGSAYSSQVERGGNNVEAKRLFNRSPGQDHEDPKTAESNNNNNNNNDNNSNNNNNIDDHENEDPEFGHAKSDPRTHAPNNKGYFLPKVDY</sequence>
<dbReference type="FunFam" id="1.10.10.10:FF:000055">
    <property type="entry name" value="ETS translocation variant 4 isoform 1"/>
    <property type="match status" value="1"/>
</dbReference>
<dbReference type="SMART" id="SM00413">
    <property type="entry name" value="ETS"/>
    <property type="match status" value="1"/>
</dbReference>
<dbReference type="AlphaFoldDB" id="A0A553NSP2"/>
<feature type="compositionally biased region" description="Low complexity" evidence="4">
    <location>
        <begin position="591"/>
        <end position="608"/>
    </location>
</feature>
<organism evidence="6 7">
    <name type="scientific">Tigriopus californicus</name>
    <name type="common">Marine copepod</name>
    <dbReference type="NCBI Taxonomy" id="6832"/>
    <lineage>
        <taxon>Eukaryota</taxon>
        <taxon>Metazoa</taxon>
        <taxon>Ecdysozoa</taxon>
        <taxon>Arthropoda</taxon>
        <taxon>Crustacea</taxon>
        <taxon>Multicrustacea</taxon>
        <taxon>Hexanauplia</taxon>
        <taxon>Copepoda</taxon>
        <taxon>Harpacticoida</taxon>
        <taxon>Harpacticidae</taxon>
        <taxon>Tigriopus</taxon>
    </lineage>
</organism>
<dbReference type="InterPro" id="IPR036388">
    <property type="entry name" value="WH-like_DNA-bd_sf"/>
</dbReference>
<dbReference type="Pfam" id="PF00178">
    <property type="entry name" value="Ets"/>
    <property type="match status" value="1"/>
</dbReference>
<dbReference type="STRING" id="6832.A0A553NSP2"/>
<dbReference type="InterPro" id="IPR046328">
    <property type="entry name" value="ETS_fam"/>
</dbReference>
<dbReference type="PANTHER" id="PTHR11849:SF282">
    <property type="entry name" value="ETV5-RELATED PROTEIN ETS96B"/>
    <property type="match status" value="1"/>
</dbReference>
<feature type="domain" description="ETS" evidence="5">
    <location>
        <begin position="287"/>
        <end position="368"/>
    </location>
</feature>
<dbReference type="GO" id="GO:0043565">
    <property type="term" value="F:sequence-specific DNA binding"/>
    <property type="evidence" value="ECO:0007669"/>
    <property type="project" value="InterPro"/>
</dbReference>
<dbReference type="InterPro" id="IPR036390">
    <property type="entry name" value="WH_DNA-bd_sf"/>
</dbReference>
<feature type="region of interest" description="Disordered" evidence="4">
    <location>
        <begin position="470"/>
        <end position="516"/>
    </location>
</feature>
<feature type="compositionally biased region" description="Basic and acidic residues" evidence="4">
    <location>
        <begin position="618"/>
        <end position="628"/>
    </location>
</feature>
<evidence type="ECO:0000256" key="3">
    <source>
        <dbReference type="RuleBase" id="RU004019"/>
    </source>
</evidence>
<reference evidence="6 7" key="1">
    <citation type="journal article" date="2018" name="Nat. Ecol. Evol.">
        <title>Genomic signatures of mitonuclear coevolution across populations of Tigriopus californicus.</title>
        <authorList>
            <person name="Barreto F.S."/>
            <person name="Watson E.T."/>
            <person name="Lima T.G."/>
            <person name="Willett C.S."/>
            <person name="Edmands S."/>
            <person name="Li W."/>
            <person name="Burton R.S."/>
        </authorList>
    </citation>
    <scope>NUCLEOTIDE SEQUENCE [LARGE SCALE GENOMIC DNA]</scope>
    <source>
        <strain evidence="6 7">San Diego</strain>
    </source>
</reference>